<evidence type="ECO:0000313" key="2">
    <source>
        <dbReference type="EMBL" id="GFY58692.1"/>
    </source>
</evidence>
<evidence type="ECO:0000256" key="1">
    <source>
        <dbReference type="SAM" id="MobiDB-lite"/>
    </source>
</evidence>
<sequence>MKAFPPHRKVARGKYASARITQHKPRHIKSKARGKKRIGGSKALPVITIIWQGDPPGKSVFCSCKERRKFHPPPSTQQELHQSETPVRVQTSAVQRKSRPHRSLGEERNRNVLSLLRHEEFKNRESIQSGQVQAQSQESCPPSITRAAEVRLVPSRSFCLKVSSPPITRAGTEESIQSDPDNIRPVFLPPVDHEELQRRKYQYGPDGAPRKPRPVGHEERSRGKTRLVQTSSSLKVVPRPSRGVATEERSTLDLCVHNVPVPARHEELQQAPVRSHKLPPRSSQKIAVVQLEEPSTMAAYNVQEPLCSAKLNRSH</sequence>
<organism evidence="2 3">
    <name type="scientific">Trichonephila inaurata madagascariensis</name>
    <dbReference type="NCBI Taxonomy" id="2747483"/>
    <lineage>
        <taxon>Eukaryota</taxon>
        <taxon>Metazoa</taxon>
        <taxon>Ecdysozoa</taxon>
        <taxon>Arthropoda</taxon>
        <taxon>Chelicerata</taxon>
        <taxon>Arachnida</taxon>
        <taxon>Araneae</taxon>
        <taxon>Araneomorphae</taxon>
        <taxon>Entelegynae</taxon>
        <taxon>Araneoidea</taxon>
        <taxon>Nephilidae</taxon>
        <taxon>Trichonephila</taxon>
        <taxon>Trichonephila inaurata</taxon>
    </lineage>
</organism>
<feature type="region of interest" description="Disordered" evidence="1">
    <location>
        <begin position="1"/>
        <end position="21"/>
    </location>
</feature>
<keyword evidence="3" id="KW-1185">Reference proteome</keyword>
<protein>
    <submittedName>
        <fullName evidence="2">Uncharacterized protein</fullName>
    </submittedName>
</protein>
<reference evidence="2" key="1">
    <citation type="submission" date="2020-08" db="EMBL/GenBank/DDBJ databases">
        <title>Multicomponent nature underlies the extraordinary mechanical properties of spider dragline silk.</title>
        <authorList>
            <person name="Kono N."/>
            <person name="Nakamura H."/>
            <person name="Mori M."/>
            <person name="Yoshida Y."/>
            <person name="Ohtoshi R."/>
            <person name="Malay A.D."/>
            <person name="Moran D.A.P."/>
            <person name="Tomita M."/>
            <person name="Numata K."/>
            <person name="Arakawa K."/>
        </authorList>
    </citation>
    <scope>NUCLEOTIDE SEQUENCE</scope>
</reference>
<feature type="region of interest" description="Disordered" evidence="1">
    <location>
        <begin position="68"/>
        <end position="108"/>
    </location>
</feature>
<gene>
    <name evidence="2" type="ORF">TNIN_478411</name>
</gene>
<accession>A0A8X6XTW4</accession>
<evidence type="ECO:0000313" key="3">
    <source>
        <dbReference type="Proteomes" id="UP000886998"/>
    </source>
</evidence>
<feature type="compositionally biased region" description="Polar residues" evidence="1">
    <location>
        <begin position="76"/>
        <end position="95"/>
    </location>
</feature>
<dbReference type="Proteomes" id="UP000886998">
    <property type="component" value="Unassembled WGS sequence"/>
</dbReference>
<feature type="compositionally biased region" description="Basic residues" evidence="1">
    <location>
        <begin position="1"/>
        <end position="12"/>
    </location>
</feature>
<dbReference type="AlphaFoldDB" id="A0A8X6XTW4"/>
<comment type="caution">
    <text evidence="2">The sequence shown here is derived from an EMBL/GenBank/DDBJ whole genome shotgun (WGS) entry which is preliminary data.</text>
</comment>
<proteinExistence type="predicted"/>
<dbReference type="EMBL" id="BMAV01012211">
    <property type="protein sequence ID" value="GFY58692.1"/>
    <property type="molecule type" value="Genomic_DNA"/>
</dbReference>
<name>A0A8X6XTW4_9ARAC</name>
<feature type="region of interest" description="Disordered" evidence="1">
    <location>
        <begin position="194"/>
        <end position="225"/>
    </location>
</feature>